<evidence type="ECO:0000313" key="1">
    <source>
        <dbReference type="Ensembl" id="ENSMUSP00000141258.2"/>
    </source>
</evidence>
<reference evidence="1 3" key="2">
    <citation type="journal article" date="2011" name="PLoS Biol.">
        <title>Modernizing reference genome assemblies.</title>
        <authorList>
            <person name="Church D.M."/>
            <person name="Schneider V.A."/>
            <person name="Graves T."/>
            <person name="Auger K."/>
            <person name="Cunningham F."/>
            <person name="Bouk N."/>
            <person name="Chen H.C."/>
            <person name="Agarwala R."/>
            <person name="McLaren W.M."/>
            <person name="Ritchie G.R."/>
            <person name="Albracht D."/>
            <person name="Kremitzki M."/>
            <person name="Rock S."/>
            <person name="Kotkiewicz H."/>
            <person name="Kremitzki C."/>
            <person name="Wollam A."/>
            <person name="Trani L."/>
            <person name="Fulton L."/>
            <person name="Fulton R."/>
            <person name="Matthews L."/>
            <person name="Whitehead S."/>
            <person name="Chow W."/>
            <person name="Torrance J."/>
            <person name="Dunn M."/>
            <person name="Harden G."/>
            <person name="Threadgold G."/>
            <person name="Wood J."/>
            <person name="Collins J."/>
            <person name="Heath P."/>
            <person name="Griffiths G."/>
            <person name="Pelan S."/>
            <person name="Grafham D."/>
            <person name="Eichler E.E."/>
            <person name="Weinstock G."/>
            <person name="Mardis E.R."/>
            <person name="Wilson R.K."/>
            <person name="Howe K."/>
            <person name="Flicek P."/>
            <person name="Hubbard T."/>
        </authorList>
    </citation>
    <scope>NUCLEOTIDE SEQUENCE [LARGE SCALE GENOMIC DNA]</scope>
    <source>
        <strain evidence="1 3">C57BL/6J</strain>
    </source>
</reference>
<gene>
    <name evidence="1 2" type="primary">Pdcl3</name>
</gene>
<dbReference type="AlphaFoldDB" id="A0A0A6YVT6"/>
<organism evidence="1 3">
    <name type="scientific">Mus musculus</name>
    <name type="common">Mouse</name>
    <dbReference type="NCBI Taxonomy" id="10090"/>
    <lineage>
        <taxon>Eukaryota</taxon>
        <taxon>Metazoa</taxon>
        <taxon>Chordata</taxon>
        <taxon>Craniata</taxon>
        <taxon>Vertebrata</taxon>
        <taxon>Euteleostomi</taxon>
        <taxon>Mammalia</taxon>
        <taxon>Eutheria</taxon>
        <taxon>Euarchontoglires</taxon>
        <taxon>Glires</taxon>
        <taxon>Rodentia</taxon>
        <taxon>Myomorpha</taxon>
        <taxon>Muroidea</taxon>
        <taxon>Muridae</taxon>
        <taxon>Murinae</taxon>
        <taxon>Mus</taxon>
        <taxon>Mus</taxon>
    </lineage>
</organism>
<evidence type="ECO:0000313" key="3">
    <source>
        <dbReference type="Proteomes" id="UP000000589"/>
    </source>
</evidence>
<dbReference type="AGR" id="MGI:1916083"/>
<dbReference type="Antibodypedia" id="17722">
    <property type="antibodies" value="188 antibodies from 26 providers"/>
</dbReference>
<reference evidence="1 3" key="1">
    <citation type="journal article" date="2009" name="PLoS Biol.">
        <title>Lineage-specific biology revealed by a finished genome assembly of the mouse.</title>
        <authorList>
            <consortium name="Mouse Genome Sequencing Consortium"/>
            <person name="Church D.M."/>
            <person name="Goodstadt L."/>
            <person name="Hillier L.W."/>
            <person name="Zody M.C."/>
            <person name="Goldstein S."/>
            <person name="She X."/>
            <person name="Bult C.J."/>
            <person name="Agarwala R."/>
            <person name="Cherry J.L."/>
            <person name="DiCuccio M."/>
            <person name="Hlavina W."/>
            <person name="Kapustin Y."/>
            <person name="Meric P."/>
            <person name="Maglott D."/>
            <person name="Birtle Z."/>
            <person name="Marques A.C."/>
            <person name="Graves T."/>
            <person name="Zhou S."/>
            <person name="Teague B."/>
            <person name="Potamousis K."/>
            <person name="Churas C."/>
            <person name="Place M."/>
            <person name="Herschleb J."/>
            <person name="Runnheim R."/>
            <person name="Forrest D."/>
            <person name="Amos-Landgraf J."/>
            <person name="Schwartz D.C."/>
            <person name="Cheng Z."/>
            <person name="Lindblad-Toh K."/>
            <person name="Eichler E.E."/>
            <person name="Ponting C.P."/>
        </authorList>
    </citation>
    <scope>NUCLEOTIDE SEQUENCE [LARGE SCALE GENOMIC DNA]</scope>
    <source>
        <strain evidence="1 3">C57BL/6J</strain>
    </source>
</reference>
<dbReference type="Ensembl" id="ENSMUST00000193489.2">
    <property type="protein sequence ID" value="ENSMUSP00000141258.2"/>
    <property type="gene ID" value="ENSMUSG00000026078.11"/>
</dbReference>
<reference evidence="1" key="4">
    <citation type="submission" date="2025-09" db="UniProtKB">
        <authorList>
            <consortium name="Ensembl"/>
        </authorList>
    </citation>
    <scope>IDENTIFICATION</scope>
    <source>
        <strain evidence="1">C57BL/6J</strain>
    </source>
</reference>
<dbReference type="HOGENOM" id="CLU_2468460_0_0_1"/>
<dbReference type="MGI" id="MGI:1916083">
    <property type="gene designation" value="Pdcl3"/>
</dbReference>
<keyword evidence="3" id="KW-1185">Reference proteome</keyword>
<dbReference type="ExpressionAtlas" id="A0A0A6YVT6">
    <property type="expression patterns" value="baseline and differential"/>
</dbReference>
<evidence type="ECO:0000313" key="2">
    <source>
        <dbReference type="MGI" id="MGI:1916083"/>
    </source>
</evidence>
<name>A0A0A6YVT6_MOUSE</name>
<reference evidence="1" key="3">
    <citation type="submission" date="2025-08" db="UniProtKB">
        <authorList>
            <consortium name="Ensembl"/>
        </authorList>
    </citation>
    <scope>IDENTIFICATION</scope>
    <source>
        <strain evidence="1">C57BL/6J</strain>
    </source>
</reference>
<proteinExistence type="predicted"/>
<sequence>MQVSVASSGPQVCGRLAWWARARPGAGSTWISYRTRRTAGRPGAGALREGGCGPSGLLGWALLLRTPMQTPSGMTSYVKRASFPRRRA</sequence>
<dbReference type="GeneTree" id="ENSGT00940000154295"/>
<dbReference type="Bgee" id="ENSMUSG00000026078">
    <property type="expression patterns" value="Expressed in primary oocyte and 264 other cell types or tissues"/>
</dbReference>
<accession>A0A0A6YVT6</accession>
<protein>
    <submittedName>
        <fullName evidence="1">Phosducin-like 3</fullName>
    </submittedName>
</protein>
<dbReference type="VEuPathDB" id="HostDB:ENSMUSG00000026078"/>
<dbReference type="Proteomes" id="UP000000589">
    <property type="component" value="Chromosome 1"/>
</dbReference>